<dbReference type="InterPro" id="IPR020472">
    <property type="entry name" value="WD40_PAC1"/>
</dbReference>
<evidence type="ECO:0000256" key="4">
    <source>
        <dbReference type="ARBA" id="ARBA00005881"/>
    </source>
</evidence>
<keyword evidence="9" id="KW-0677">Repeat</keyword>
<keyword evidence="7 11" id="KW-0853">WD repeat</keyword>
<comment type="pathway">
    <text evidence="3">tRNA modification; 5-methoxycarbonylmethyl-2-thiouridine-tRNA biosynthesis.</text>
</comment>
<evidence type="ECO:0000313" key="12">
    <source>
        <dbReference type="EMBL" id="KAH0559787.1"/>
    </source>
</evidence>
<dbReference type="Proteomes" id="UP000750711">
    <property type="component" value="Unassembled WGS sequence"/>
</dbReference>
<feature type="repeat" description="WD" evidence="11">
    <location>
        <begin position="104"/>
        <end position="145"/>
    </location>
</feature>
<organism evidence="12 13">
    <name type="scientific">Trichoglossum hirsutum</name>
    <dbReference type="NCBI Taxonomy" id="265104"/>
    <lineage>
        <taxon>Eukaryota</taxon>
        <taxon>Fungi</taxon>
        <taxon>Dikarya</taxon>
        <taxon>Ascomycota</taxon>
        <taxon>Pezizomycotina</taxon>
        <taxon>Geoglossomycetes</taxon>
        <taxon>Geoglossales</taxon>
        <taxon>Geoglossaceae</taxon>
        <taxon>Trichoglossum</taxon>
    </lineage>
</organism>
<sequence length="423" mass="45419">MAKVSTSFIAVGANRHPSAADWDPQSGLLAFGADRNIAIWNPLDETRRGISALLSGHSGKVNVVRFLPVQSASQIIISGSVDKTIRIWQKDEALCAGFASNIVLRDHENSINAIAVQKGSNIFASSSADATVRIWSVDISEQSVSKVELLQTINIIPRFFPLAVAISALPASPGSSVLAVAGTKNIIQIYVADSARGKIKYELQASLVGHEGWIRALALTHENGSQHSDILLASASQDKYIRLWRIHEGEGLPPAITTGPGLHLGTPSKSLSNKAQRFNARGMEYSVTFEALLLGHEDWIYTASWRPNSEGKAQLLSASADNSIAIWEPDVSSGIWVCVARLGEISVTKGSTTATGSAGGFWVGLWSPTGETVVSLGRTGSWRLWNYDRPQDLWLQGVAISGHVKDVTSISWAKNGKYLLSTG</sequence>
<dbReference type="GO" id="GO:0005634">
    <property type="term" value="C:nucleus"/>
    <property type="evidence" value="ECO:0007669"/>
    <property type="project" value="UniProtKB-SubCell"/>
</dbReference>
<dbReference type="SMART" id="SM00320">
    <property type="entry name" value="WD40"/>
    <property type="match status" value="6"/>
</dbReference>
<dbReference type="GO" id="GO:0033588">
    <property type="term" value="C:elongator holoenzyme complex"/>
    <property type="evidence" value="ECO:0007669"/>
    <property type="project" value="InterPro"/>
</dbReference>
<dbReference type="PANTHER" id="PTHR44111:SF1">
    <property type="entry name" value="ELONGATOR COMPLEX PROTEIN 2"/>
    <property type="match status" value="1"/>
</dbReference>
<comment type="subcellular location">
    <subcellularLocation>
        <location evidence="2">Cytoplasm</location>
    </subcellularLocation>
    <subcellularLocation>
        <location evidence="1">Nucleus</location>
    </subcellularLocation>
</comment>
<keyword evidence="8" id="KW-0819">tRNA processing</keyword>
<dbReference type="PROSITE" id="PS50082">
    <property type="entry name" value="WD_REPEATS_2"/>
    <property type="match status" value="5"/>
</dbReference>
<evidence type="ECO:0000313" key="13">
    <source>
        <dbReference type="Proteomes" id="UP000750711"/>
    </source>
</evidence>
<evidence type="ECO:0000256" key="2">
    <source>
        <dbReference type="ARBA" id="ARBA00004496"/>
    </source>
</evidence>
<dbReference type="AlphaFoldDB" id="A0A9P8LCS2"/>
<accession>A0A9P8LCS2</accession>
<evidence type="ECO:0000256" key="10">
    <source>
        <dbReference type="ARBA" id="ARBA00023242"/>
    </source>
</evidence>
<keyword evidence="6" id="KW-0963">Cytoplasm</keyword>
<proteinExistence type="inferred from homology"/>
<feature type="repeat" description="WD" evidence="11">
    <location>
        <begin position="207"/>
        <end position="254"/>
    </location>
</feature>
<dbReference type="Gene3D" id="2.130.10.10">
    <property type="entry name" value="YVTN repeat-like/Quinoprotein amine dehydrogenase"/>
    <property type="match status" value="2"/>
</dbReference>
<dbReference type="EMBL" id="JAGHQM010000520">
    <property type="protein sequence ID" value="KAH0559787.1"/>
    <property type="molecule type" value="Genomic_DNA"/>
</dbReference>
<keyword evidence="10" id="KW-0539">Nucleus</keyword>
<evidence type="ECO:0000256" key="9">
    <source>
        <dbReference type="ARBA" id="ARBA00022737"/>
    </source>
</evidence>
<dbReference type="GO" id="GO:0002098">
    <property type="term" value="P:tRNA wobble uridine modification"/>
    <property type="evidence" value="ECO:0007669"/>
    <property type="project" value="InterPro"/>
</dbReference>
<dbReference type="SUPFAM" id="SSF50978">
    <property type="entry name" value="WD40 repeat-like"/>
    <property type="match status" value="1"/>
</dbReference>
<dbReference type="InterPro" id="IPR001680">
    <property type="entry name" value="WD40_rpt"/>
</dbReference>
<dbReference type="InterPro" id="IPR015943">
    <property type="entry name" value="WD40/YVTN_repeat-like_dom_sf"/>
</dbReference>
<dbReference type="PANTHER" id="PTHR44111">
    <property type="entry name" value="ELONGATOR COMPLEX PROTEIN 2"/>
    <property type="match status" value="1"/>
</dbReference>
<name>A0A9P8LCS2_9PEZI</name>
<evidence type="ECO:0000256" key="8">
    <source>
        <dbReference type="ARBA" id="ARBA00022694"/>
    </source>
</evidence>
<dbReference type="GO" id="GO:0005737">
    <property type="term" value="C:cytoplasm"/>
    <property type="evidence" value="ECO:0007669"/>
    <property type="project" value="UniProtKB-SubCell"/>
</dbReference>
<protein>
    <recommendedName>
        <fullName evidence="5">Elongator complex protein 2</fullName>
    </recommendedName>
</protein>
<evidence type="ECO:0000256" key="7">
    <source>
        <dbReference type="ARBA" id="ARBA00022574"/>
    </source>
</evidence>
<evidence type="ECO:0000256" key="5">
    <source>
        <dbReference type="ARBA" id="ARBA00020267"/>
    </source>
</evidence>
<evidence type="ECO:0000256" key="1">
    <source>
        <dbReference type="ARBA" id="ARBA00004123"/>
    </source>
</evidence>
<comment type="caution">
    <text evidence="12">The sequence shown here is derived from an EMBL/GenBank/DDBJ whole genome shotgun (WGS) entry which is preliminary data.</text>
</comment>
<evidence type="ECO:0000256" key="11">
    <source>
        <dbReference type="PROSITE-ProRule" id="PRU00221"/>
    </source>
</evidence>
<dbReference type="Pfam" id="PF00400">
    <property type="entry name" value="WD40"/>
    <property type="match status" value="5"/>
</dbReference>
<reference evidence="12" key="1">
    <citation type="submission" date="2021-03" db="EMBL/GenBank/DDBJ databases">
        <title>Comparative genomics and phylogenomic investigation of the class Geoglossomycetes provide insights into ecological specialization and systematics.</title>
        <authorList>
            <person name="Melie T."/>
            <person name="Pirro S."/>
            <person name="Miller A.N."/>
            <person name="Quandt A."/>
        </authorList>
    </citation>
    <scope>NUCLEOTIDE SEQUENCE</scope>
    <source>
        <strain evidence="12">CAQ_001_2017</strain>
    </source>
</reference>
<evidence type="ECO:0000256" key="3">
    <source>
        <dbReference type="ARBA" id="ARBA00005043"/>
    </source>
</evidence>
<feature type="repeat" description="WD" evidence="11">
    <location>
        <begin position="293"/>
        <end position="328"/>
    </location>
</feature>
<gene>
    <name evidence="12" type="ORF">GP486_003690</name>
</gene>
<comment type="similarity">
    <text evidence="4">Belongs to the WD repeat ELP2 family.</text>
</comment>
<dbReference type="PROSITE" id="PS50294">
    <property type="entry name" value="WD_REPEATS_REGION"/>
    <property type="match status" value="4"/>
</dbReference>
<evidence type="ECO:0000256" key="6">
    <source>
        <dbReference type="ARBA" id="ARBA00022490"/>
    </source>
</evidence>
<dbReference type="PRINTS" id="PR00320">
    <property type="entry name" value="GPROTEINBRPT"/>
</dbReference>
<feature type="repeat" description="WD" evidence="11">
    <location>
        <begin position="400"/>
        <end position="423"/>
    </location>
</feature>
<dbReference type="InterPro" id="IPR037289">
    <property type="entry name" value="Elp2"/>
</dbReference>
<keyword evidence="13" id="KW-1185">Reference proteome</keyword>
<dbReference type="InterPro" id="IPR036322">
    <property type="entry name" value="WD40_repeat_dom_sf"/>
</dbReference>
<feature type="repeat" description="WD" evidence="11">
    <location>
        <begin position="54"/>
        <end position="89"/>
    </location>
</feature>